<keyword evidence="2" id="KW-1185">Reference proteome</keyword>
<reference evidence="2" key="1">
    <citation type="journal article" date="2022" name="Mol. Ecol. Resour.">
        <title>The genomes of chicory, endive, great burdock and yacon provide insights into Asteraceae palaeo-polyploidization history and plant inulin production.</title>
        <authorList>
            <person name="Fan W."/>
            <person name="Wang S."/>
            <person name="Wang H."/>
            <person name="Wang A."/>
            <person name="Jiang F."/>
            <person name="Liu H."/>
            <person name="Zhao H."/>
            <person name="Xu D."/>
            <person name="Zhang Y."/>
        </authorList>
    </citation>
    <scope>NUCLEOTIDE SEQUENCE [LARGE SCALE GENOMIC DNA]</scope>
    <source>
        <strain evidence="2">cv. Punajuju</strain>
    </source>
</reference>
<proteinExistence type="predicted"/>
<evidence type="ECO:0000313" key="2">
    <source>
        <dbReference type="Proteomes" id="UP001055811"/>
    </source>
</evidence>
<dbReference type="Proteomes" id="UP001055811">
    <property type="component" value="Linkage Group LG05"/>
</dbReference>
<reference evidence="1 2" key="2">
    <citation type="journal article" date="2022" name="Mol. Ecol. Resour.">
        <title>The genomes of chicory, endive, great burdock and yacon provide insights into Asteraceae paleo-polyploidization history and plant inulin production.</title>
        <authorList>
            <person name="Fan W."/>
            <person name="Wang S."/>
            <person name="Wang H."/>
            <person name="Wang A."/>
            <person name="Jiang F."/>
            <person name="Liu H."/>
            <person name="Zhao H."/>
            <person name="Xu D."/>
            <person name="Zhang Y."/>
        </authorList>
    </citation>
    <scope>NUCLEOTIDE SEQUENCE [LARGE SCALE GENOMIC DNA]</scope>
    <source>
        <strain evidence="2">cv. Punajuju</strain>
        <tissue evidence="1">Leaves</tissue>
    </source>
</reference>
<organism evidence="1 2">
    <name type="scientific">Cichorium intybus</name>
    <name type="common">Chicory</name>
    <dbReference type="NCBI Taxonomy" id="13427"/>
    <lineage>
        <taxon>Eukaryota</taxon>
        <taxon>Viridiplantae</taxon>
        <taxon>Streptophyta</taxon>
        <taxon>Embryophyta</taxon>
        <taxon>Tracheophyta</taxon>
        <taxon>Spermatophyta</taxon>
        <taxon>Magnoliopsida</taxon>
        <taxon>eudicotyledons</taxon>
        <taxon>Gunneridae</taxon>
        <taxon>Pentapetalae</taxon>
        <taxon>asterids</taxon>
        <taxon>campanulids</taxon>
        <taxon>Asterales</taxon>
        <taxon>Asteraceae</taxon>
        <taxon>Cichorioideae</taxon>
        <taxon>Cichorieae</taxon>
        <taxon>Cichoriinae</taxon>
        <taxon>Cichorium</taxon>
    </lineage>
</organism>
<name>A0ACB9CZD6_CICIN</name>
<accession>A0ACB9CZD6</accession>
<comment type="caution">
    <text evidence="1">The sequence shown here is derived from an EMBL/GenBank/DDBJ whole genome shotgun (WGS) entry which is preliminary data.</text>
</comment>
<sequence length="106" mass="11614">MKLPVDMNSPMPGTVDQAAKQGSLVFMCMMMANLMPSLASMDNKSLLANVIGLAILIITIIVNMSIEIYTGVIDPANISVAINKYTFTEPHFMDVACIYVAFFVQY</sequence>
<dbReference type="EMBL" id="CM042013">
    <property type="protein sequence ID" value="KAI3739550.1"/>
    <property type="molecule type" value="Genomic_DNA"/>
</dbReference>
<protein>
    <submittedName>
        <fullName evidence="1">Uncharacterized protein</fullName>
    </submittedName>
</protein>
<gene>
    <name evidence="1" type="ORF">L2E82_29959</name>
</gene>
<evidence type="ECO:0000313" key="1">
    <source>
        <dbReference type="EMBL" id="KAI3739550.1"/>
    </source>
</evidence>